<comment type="catalytic activity">
    <reaction evidence="7">
        <text>adenosine + H2O + H(+) = inosine + NH4(+)</text>
        <dbReference type="Rhea" id="RHEA:24408"/>
        <dbReference type="ChEBI" id="CHEBI:15377"/>
        <dbReference type="ChEBI" id="CHEBI:15378"/>
        <dbReference type="ChEBI" id="CHEBI:16335"/>
        <dbReference type="ChEBI" id="CHEBI:17596"/>
        <dbReference type="ChEBI" id="CHEBI:28938"/>
        <dbReference type="EC" id="3.5.4.4"/>
    </reaction>
    <physiologicalReaction direction="left-to-right" evidence="7">
        <dbReference type="Rhea" id="RHEA:24409"/>
    </physiologicalReaction>
</comment>
<dbReference type="Gene3D" id="3.60.140.10">
    <property type="entry name" value="CNF1/YfiH-like putative cysteine hydrolases"/>
    <property type="match status" value="1"/>
</dbReference>
<dbReference type="GO" id="GO:0005507">
    <property type="term" value="F:copper ion binding"/>
    <property type="evidence" value="ECO:0007669"/>
    <property type="project" value="TreeGrafter"/>
</dbReference>
<evidence type="ECO:0000256" key="3">
    <source>
        <dbReference type="ARBA" id="ARBA00022679"/>
    </source>
</evidence>
<evidence type="ECO:0000256" key="2">
    <source>
        <dbReference type="ARBA" id="ARBA00007353"/>
    </source>
</evidence>
<dbReference type="InterPro" id="IPR011324">
    <property type="entry name" value="Cytotoxic_necrot_fac-like_cat"/>
</dbReference>
<sequence length="263" mass="29404">MKTFYRFLLLEEIDGCIHTVTHKEEEQFYSASLALHTGQNQEQIIANRKILESHLAPYGTFAFVTAQQTHSDHVHIVRQKQTRGWYTQADAIADCDALITDQKGIMLCILTADCVPILLCDPKKEVVAAVHAGWRGTEAKIVVKTVKKMQTEFGCTPSDIVAGIGPAIGSCCYEVGEDVAKHFRYRPNVLEEKDNGKYMLNLPLENRLQLMDAGLSQTQIEQSGICTACNSGTYFSYRKEQGCSGRFMSLIGLTEIHPLGYHR</sequence>
<evidence type="ECO:0000256" key="7">
    <source>
        <dbReference type="ARBA" id="ARBA00047989"/>
    </source>
</evidence>
<name>A0A1W1E787_9ZZZZ</name>
<dbReference type="InterPro" id="IPR038371">
    <property type="entry name" value="Cu_polyphenol_OxRdtase_sf"/>
</dbReference>
<evidence type="ECO:0000256" key="6">
    <source>
        <dbReference type="ARBA" id="ARBA00022833"/>
    </source>
</evidence>
<comment type="similarity">
    <text evidence="2">Belongs to the purine nucleoside phosphorylase YfiH/LACC1 family.</text>
</comment>
<evidence type="ECO:0000256" key="9">
    <source>
        <dbReference type="ARBA" id="ARBA00049893"/>
    </source>
</evidence>
<gene>
    <name evidence="10" type="ORF">MNB_SV-4-986</name>
</gene>
<evidence type="ECO:0000256" key="4">
    <source>
        <dbReference type="ARBA" id="ARBA00022723"/>
    </source>
</evidence>
<organism evidence="10">
    <name type="scientific">hydrothermal vent metagenome</name>
    <dbReference type="NCBI Taxonomy" id="652676"/>
    <lineage>
        <taxon>unclassified sequences</taxon>
        <taxon>metagenomes</taxon>
        <taxon>ecological metagenomes</taxon>
    </lineage>
</organism>
<dbReference type="EMBL" id="FPIB01000003">
    <property type="protein sequence ID" value="SFV89803.1"/>
    <property type="molecule type" value="Genomic_DNA"/>
</dbReference>
<dbReference type="InterPro" id="IPR003730">
    <property type="entry name" value="Cu_polyphenol_OxRdtase"/>
</dbReference>
<evidence type="ECO:0000313" key="10">
    <source>
        <dbReference type="EMBL" id="SFV89803.1"/>
    </source>
</evidence>
<dbReference type="SUPFAM" id="SSF64438">
    <property type="entry name" value="CNF1/YfiH-like putative cysteine hydrolases"/>
    <property type="match status" value="1"/>
</dbReference>
<dbReference type="Pfam" id="PF02578">
    <property type="entry name" value="Cu-oxidase_4"/>
    <property type="match status" value="1"/>
</dbReference>
<proteinExistence type="inferred from homology"/>
<comment type="catalytic activity">
    <reaction evidence="9">
        <text>S-methyl-5'-thioadenosine + phosphate = 5-(methylsulfanyl)-alpha-D-ribose 1-phosphate + adenine</text>
        <dbReference type="Rhea" id="RHEA:11852"/>
        <dbReference type="ChEBI" id="CHEBI:16708"/>
        <dbReference type="ChEBI" id="CHEBI:17509"/>
        <dbReference type="ChEBI" id="CHEBI:43474"/>
        <dbReference type="ChEBI" id="CHEBI:58533"/>
        <dbReference type="EC" id="2.4.2.28"/>
    </reaction>
    <physiologicalReaction direction="left-to-right" evidence="9">
        <dbReference type="Rhea" id="RHEA:11853"/>
    </physiologicalReaction>
</comment>
<evidence type="ECO:0000256" key="8">
    <source>
        <dbReference type="ARBA" id="ARBA00048968"/>
    </source>
</evidence>
<dbReference type="CDD" id="cd16833">
    <property type="entry name" value="YfiH"/>
    <property type="match status" value="1"/>
</dbReference>
<dbReference type="PANTHER" id="PTHR30616">
    <property type="entry name" value="UNCHARACTERIZED PROTEIN YFIH"/>
    <property type="match status" value="1"/>
</dbReference>
<keyword evidence="6" id="KW-0862">Zinc</keyword>
<reference evidence="10" key="1">
    <citation type="submission" date="2016-10" db="EMBL/GenBank/DDBJ databases">
        <authorList>
            <person name="de Groot N.N."/>
        </authorList>
    </citation>
    <scope>NUCLEOTIDE SEQUENCE</scope>
</reference>
<dbReference type="GO" id="GO:0016787">
    <property type="term" value="F:hydrolase activity"/>
    <property type="evidence" value="ECO:0007669"/>
    <property type="project" value="UniProtKB-KW"/>
</dbReference>
<evidence type="ECO:0000256" key="5">
    <source>
        <dbReference type="ARBA" id="ARBA00022801"/>
    </source>
</evidence>
<comment type="catalytic activity">
    <reaction evidence="8">
        <text>adenosine + phosphate = alpha-D-ribose 1-phosphate + adenine</text>
        <dbReference type="Rhea" id="RHEA:27642"/>
        <dbReference type="ChEBI" id="CHEBI:16335"/>
        <dbReference type="ChEBI" id="CHEBI:16708"/>
        <dbReference type="ChEBI" id="CHEBI:43474"/>
        <dbReference type="ChEBI" id="CHEBI:57720"/>
        <dbReference type="EC" id="2.4.2.1"/>
    </reaction>
    <physiologicalReaction direction="left-to-right" evidence="8">
        <dbReference type="Rhea" id="RHEA:27643"/>
    </physiologicalReaction>
</comment>
<dbReference type="PANTHER" id="PTHR30616:SF2">
    <property type="entry name" value="PURINE NUCLEOSIDE PHOSPHORYLASE LACC1"/>
    <property type="match status" value="1"/>
</dbReference>
<comment type="catalytic activity">
    <reaction evidence="1">
        <text>inosine + phosphate = alpha-D-ribose 1-phosphate + hypoxanthine</text>
        <dbReference type="Rhea" id="RHEA:27646"/>
        <dbReference type="ChEBI" id="CHEBI:17368"/>
        <dbReference type="ChEBI" id="CHEBI:17596"/>
        <dbReference type="ChEBI" id="CHEBI:43474"/>
        <dbReference type="ChEBI" id="CHEBI:57720"/>
        <dbReference type="EC" id="2.4.2.1"/>
    </reaction>
    <physiologicalReaction direction="left-to-right" evidence="1">
        <dbReference type="Rhea" id="RHEA:27647"/>
    </physiologicalReaction>
</comment>
<accession>A0A1W1E787</accession>
<evidence type="ECO:0000256" key="1">
    <source>
        <dbReference type="ARBA" id="ARBA00000553"/>
    </source>
</evidence>
<keyword evidence="4" id="KW-0479">Metal-binding</keyword>
<protein>
    <submittedName>
        <fullName evidence="10">COG1496: Uncharacterized conserved protein</fullName>
    </submittedName>
</protein>
<keyword evidence="5" id="KW-0378">Hydrolase</keyword>
<dbReference type="GO" id="GO:0017061">
    <property type="term" value="F:S-methyl-5-thioadenosine phosphorylase activity"/>
    <property type="evidence" value="ECO:0007669"/>
    <property type="project" value="UniProtKB-EC"/>
</dbReference>
<dbReference type="AlphaFoldDB" id="A0A1W1E787"/>
<keyword evidence="3" id="KW-0808">Transferase</keyword>
<dbReference type="NCBIfam" id="TIGR00726">
    <property type="entry name" value="peptidoglycan editing factor PgeF"/>
    <property type="match status" value="1"/>
</dbReference>